<accession>A0A1L7CHI1</accession>
<dbReference type="EMBL" id="CP009245">
    <property type="protein sequence ID" value="APT85316.1"/>
    <property type="molecule type" value="Genomic_DNA"/>
</dbReference>
<reference evidence="1 2" key="1">
    <citation type="submission" date="2014-08" db="EMBL/GenBank/DDBJ databases">
        <title>Complete genome sequence of Corynebacterium aquilae S-613T(T) (=DSM 44791(T)), isolated from the choana of a healthy golden eagle.</title>
        <authorList>
            <person name="Ruckert C."/>
            <person name="Albersmeier A."/>
            <person name="Winkler A."/>
            <person name="Kalinowski J."/>
        </authorList>
    </citation>
    <scope>NUCLEOTIDE SEQUENCE [LARGE SCALE GENOMIC DNA]</scope>
    <source>
        <strain evidence="1 2">S-613</strain>
    </source>
</reference>
<dbReference type="Proteomes" id="UP000185478">
    <property type="component" value="Chromosome"/>
</dbReference>
<sequence>MKKIVYVSPKGVRVDLTPDEGNEVFLKREGVEGLVGSSEFSTFTVPGVPGVLVGDETVSPISGSLTLYYPTEDKARAFLALWSTSKPGELEVTTRGGEVLSLPVRLSEYPELPADNSDTDGELTISVAADGGLWLGPVQTGTGKVTITNTGDAPVFPSILWKEASPVAMNTVLKTELPKVSSKRRVFLDPLESLVVKTARGGTDYATWDKVRALPLIFGVPKGGAGTIEVGGDAVVEYRLAYLNPRR</sequence>
<protein>
    <submittedName>
        <fullName evidence="1">Uncharacterized protein</fullName>
    </submittedName>
</protein>
<keyword evidence="2" id="KW-1185">Reference proteome</keyword>
<dbReference type="RefSeq" id="WP_075727233.1">
    <property type="nucleotide sequence ID" value="NZ_CP009245.1"/>
</dbReference>
<proteinExistence type="predicted"/>
<evidence type="ECO:0000313" key="2">
    <source>
        <dbReference type="Proteomes" id="UP000185478"/>
    </source>
</evidence>
<gene>
    <name evidence="1" type="ORF">CAQU_09835</name>
</gene>
<dbReference type="STRING" id="1431546.CAQU_09835"/>
<name>A0A1L7CHI1_9CORY</name>
<dbReference type="KEGG" id="caqu:CAQU_09835"/>
<evidence type="ECO:0000313" key="1">
    <source>
        <dbReference type="EMBL" id="APT85316.1"/>
    </source>
</evidence>
<dbReference type="AlphaFoldDB" id="A0A1L7CHI1"/>
<organism evidence="1 2">
    <name type="scientific">Corynebacterium aquilae DSM 44791</name>
    <dbReference type="NCBI Taxonomy" id="1431546"/>
    <lineage>
        <taxon>Bacteria</taxon>
        <taxon>Bacillati</taxon>
        <taxon>Actinomycetota</taxon>
        <taxon>Actinomycetes</taxon>
        <taxon>Mycobacteriales</taxon>
        <taxon>Corynebacteriaceae</taxon>
        <taxon>Corynebacterium</taxon>
    </lineage>
</organism>
<dbReference type="OrthoDB" id="4410748at2"/>